<keyword evidence="5" id="KW-0406">Ion transport</keyword>
<dbReference type="GO" id="GO:0035725">
    <property type="term" value="P:sodium ion transmembrane transport"/>
    <property type="evidence" value="ECO:0007669"/>
    <property type="project" value="TreeGrafter"/>
</dbReference>
<keyword evidence="7" id="KW-0479">Metal-binding</keyword>
<feature type="domain" description="Cyclic nucleotide-binding" evidence="10">
    <location>
        <begin position="604"/>
        <end position="710"/>
    </location>
</feature>
<comment type="subcellular location">
    <subcellularLocation>
        <location evidence="1">Membrane</location>
        <topology evidence="1">Multi-pass membrane protein</topology>
    </subcellularLocation>
</comment>
<feature type="transmembrane region" description="Helical" evidence="9">
    <location>
        <begin position="380"/>
        <end position="407"/>
    </location>
</feature>
<dbReference type="eggNOG" id="KOG0498">
    <property type="taxonomic scope" value="Eukaryota"/>
</dbReference>
<proteinExistence type="predicted"/>
<dbReference type="PROSITE" id="PS50042">
    <property type="entry name" value="CNMP_BINDING_3"/>
    <property type="match status" value="1"/>
</dbReference>
<dbReference type="InterPro" id="IPR018490">
    <property type="entry name" value="cNMP-bd_dom_sf"/>
</dbReference>
<keyword evidence="7" id="KW-0862">Zinc</keyword>
<evidence type="ECO:0000256" key="4">
    <source>
        <dbReference type="ARBA" id="ARBA00022989"/>
    </source>
</evidence>
<evidence type="ECO:0000256" key="7">
    <source>
        <dbReference type="PROSITE-ProRule" id="PRU00047"/>
    </source>
</evidence>
<evidence type="ECO:0000256" key="9">
    <source>
        <dbReference type="SAM" id="Phobius"/>
    </source>
</evidence>
<dbReference type="RefSeq" id="XP_001012603.2">
    <property type="nucleotide sequence ID" value="XM_001012603.2"/>
</dbReference>
<dbReference type="SUPFAM" id="SSF81324">
    <property type="entry name" value="Voltage-gated potassium channels"/>
    <property type="match status" value="1"/>
</dbReference>
<dbReference type="OrthoDB" id="292483at2759"/>
<keyword evidence="4 9" id="KW-1133">Transmembrane helix</keyword>
<name>Q236Z2_TETTS</name>
<dbReference type="KEGG" id="tet:TTHERM_00083570"/>
<evidence type="ECO:0000259" key="10">
    <source>
        <dbReference type="PROSITE" id="PS50042"/>
    </source>
</evidence>
<dbReference type="Pfam" id="PF00520">
    <property type="entry name" value="Ion_trans"/>
    <property type="match status" value="1"/>
</dbReference>
<organism evidence="12 13">
    <name type="scientific">Tetrahymena thermophila (strain SB210)</name>
    <dbReference type="NCBI Taxonomy" id="312017"/>
    <lineage>
        <taxon>Eukaryota</taxon>
        <taxon>Sar</taxon>
        <taxon>Alveolata</taxon>
        <taxon>Ciliophora</taxon>
        <taxon>Intramacronucleata</taxon>
        <taxon>Oligohymenophorea</taxon>
        <taxon>Hymenostomatida</taxon>
        <taxon>Tetrahymenina</taxon>
        <taxon>Tetrahymenidae</taxon>
        <taxon>Tetrahymena</taxon>
    </lineage>
</organism>
<dbReference type="InterPro" id="IPR000595">
    <property type="entry name" value="cNMP-bd_dom"/>
</dbReference>
<dbReference type="HOGENOM" id="CLU_267594_0_0_1"/>
<evidence type="ECO:0000256" key="8">
    <source>
        <dbReference type="SAM" id="MobiDB-lite"/>
    </source>
</evidence>
<dbReference type="PANTHER" id="PTHR45689:SF5">
    <property type="entry name" value="I[[H]] CHANNEL, ISOFORM E"/>
    <property type="match status" value="1"/>
</dbReference>
<evidence type="ECO:0000313" key="13">
    <source>
        <dbReference type="Proteomes" id="UP000009168"/>
    </source>
</evidence>
<dbReference type="PANTHER" id="PTHR45689">
    <property type="entry name" value="I[[H]] CHANNEL, ISOFORM E"/>
    <property type="match status" value="1"/>
</dbReference>
<dbReference type="GeneID" id="7839329"/>
<reference evidence="13" key="1">
    <citation type="journal article" date="2006" name="PLoS Biol.">
        <title>Macronuclear genome sequence of the ciliate Tetrahymena thermophila, a model eukaryote.</title>
        <authorList>
            <person name="Eisen J.A."/>
            <person name="Coyne R.S."/>
            <person name="Wu M."/>
            <person name="Wu D."/>
            <person name="Thiagarajan M."/>
            <person name="Wortman J.R."/>
            <person name="Badger J.H."/>
            <person name="Ren Q."/>
            <person name="Amedeo P."/>
            <person name="Jones K.M."/>
            <person name="Tallon L.J."/>
            <person name="Delcher A.L."/>
            <person name="Salzberg S.L."/>
            <person name="Silva J.C."/>
            <person name="Haas B.J."/>
            <person name="Majoros W.H."/>
            <person name="Farzad M."/>
            <person name="Carlton J.M."/>
            <person name="Smith R.K. Jr."/>
            <person name="Garg J."/>
            <person name="Pearlman R.E."/>
            <person name="Karrer K.M."/>
            <person name="Sun L."/>
            <person name="Manning G."/>
            <person name="Elde N.C."/>
            <person name="Turkewitz A.P."/>
            <person name="Asai D.J."/>
            <person name="Wilkes D.E."/>
            <person name="Wang Y."/>
            <person name="Cai H."/>
            <person name="Collins K."/>
            <person name="Stewart B.A."/>
            <person name="Lee S.R."/>
            <person name="Wilamowska K."/>
            <person name="Weinberg Z."/>
            <person name="Ruzzo W.L."/>
            <person name="Wloga D."/>
            <person name="Gaertig J."/>
            <person name="Frankel J."/>
            <person name="Tsao C.-C."/>
            <person name="Gorovsky M.A."/>
            <person name="Keeling P.J."/>
            <person name="Waller R.F."/>
            <person name="Patron N.J."/>
            <person name="Cherry J.M."/>
            <person name="Stover N.A."/>
            <person name="Krieger C.J."/>
            <person name="del Toro C."/>
            <person name="Ryder H.F."/>
            <person name="Williamson S.C."/>
            <person name="Barbeau R.A."/>
            <person name="Hamilton E.P."/>
            <person name="Orias E."/>
        </authorList>
    </citation>
    <scope>NUCLEOTIDE SEQUENCE [LARGE SCALE GENOMIC DNA]</scope>
    <source>
        <strain evidence="13">SB210</strain>
    </source>
</reference>
<keyword evidence="13" id="KW-1185">Reference proteome</keyword>
<dbReference type="GO" id="GO:0003676">
    <property type="term" value="F:nucleic acid binding"/>
    <property type="evidence" value="ECO:0007669"/>
    <property type="project" value="InterPro"/>
</dbReference>
<dbReference type="InterPro" id="IPR005821">
    <property type="entry name" value="Ion_trans_dom"/>
</dbReference>
<keyword evidence="7" id="KW-0863">Zinc-finger</keyword>
<protein>
    <submittedName>
        <fullName evidence="12">Cation channel family protein</fullName>
    </submittedName>
</protein>
<feature type="transmembrane region" description="Helical" evidence="9">
    <location>
        <begin position="419"/>
        <end position="445"/>
    </location>
</feature>
<dbReference type="SMART" id="SM00100">
    <property type="entry name" value="cNMP"/>
    <property type="match status" value="1"/>
</dbReference>
<evidence type="ECO:0000256" key="5">
    <source>
        <dbReference type="ARBA" id="ARBA00023065"/>
    </source>
</evidence>
<dbReference type="InParanoid" id="Q236Z2"/>
<dbReference type="SUPFAM" id="SSF51206">
    <property type="entry name" value="cAMP-binding domain-like"/>
    <property type="match status" value="1"/>
</dbReference>
<dbReference type="GO" id="GO:0098855">
    <property type="term" value="C:HCN channel complex"/>
    <property type="evidence" value="ECO:0007669"/>
    <property type="project" value="TreeGrafter"/>
</dbReference>
<evidence type="ECO:0000259" key="11">
    <source>
        <dbReference type="PROSITE" id="PS50158"/>
    </source>
</evidence>
<dbReference type="CDD" id="cd00038">
    <property type="entry name" value="CAP_ED"/>
    <property type="match status" value="1"/>
</dbReference>
<dbReference type="GO" id="GO:0005249">
    <property type="term" value="F:voltage-gated potassium channel activity"/>
    <property type="evidence" value="ECO:0007669"/>
    <property type="project" value="TreeGrafter"/>
</dbReference>
<feature type="compositionally biased region" description="Low complexity" evidence="8">
    <location>
        <begin position="837"/>
        <end position="854"/>
    </location>
</feature>
<dbReference type="Gene3D" id="1.10.287.70">
    <property type="match status" value="1"/>
</dbReference>
<dbReference type="Gene3D" id="2.60.120.10">
    <property type="entry name" value="Jelly Rolls"/>
    <property type="match status" value="1"/>
</dbReference>
<dbReference type="InterPro" id="IPR001878">
    <property type="entry name" value="Znf_CCHC"/>
</dbReference>
<feature type="transmembrane region" description="Helical" evidence="9">
    <location>
        <begin position="317"/>
        <end position="336"/>
    </location>
</feature>
<keyword evidence="6 9" id="KW-0472">Membrane</keyword>
<dbReference type="Proteomes" id="UP000009168">
    <property type="component" value="Unassembled WGS sequence"/>
</dbReference>
<feature type="region of interest" description="Disordered" evidence="8">
    <location>
        <begin position="1025"/>
        <end position="1064"/>
    </location>
</feature>
<dbReference type="Gene3D" id="1.10.287.630">
    <property type="entry name" value="Helix hairpin bin"/>
    <property type="match status" value="1"/>
</dbReference>
<sequence>MASQQLDDISIDASSLDNTHFHMNQIHIYDKIEEEFKQLNHKKGQSIDFEQEADNNQQFKIINDSVSADLIANANVNTPTQEGDNTPIEINQNTSIVKNEQLSMMIQDSSNSQNTSLIVSQLKPLQNKVQSSKKINLDQFKIAIQGMNNQQVQSPCNRPAFGTRLFDEGPENTIEIKSEIVVQKEKVPVKLMKAINLLVNVKHFYRQLTKNLRIFEKITQRQHQLIGDVTARFKKYHAKSKQTSKFTIAFGEFQIWFQKFLSFFKWVIRKIQLFQPNHLFKRVWDTIIAVSIIYFIYVISLVVFFELDTNDYRTTFTIGYIQFIFDIIFTFNTAIIEKGNVNQNRVSVAIKYIKGNLVWDILGLIPFMINYFKIDITNPITYKIAFGFMAFKIFQLTNILDALSFFLSFQKNKKNLVDLFKVIFLIVSVCHFFSILWHGLALYEIKILKRNDTWIDNENLNDAEIHIRYIYSFYFLAVTMQTVGYGDITPKNPIEIMFTIITMFCTGMIWAYSLNSIGCIIDNINKTNLEYKNDMQMIHCYMIEEQVDSKVRVKVSNYIEYLHKESNQTKKQNEKLIIQKLSKQLQEDLAREVQGKFLKDIPVIRDFVSEATQLKLIQYMEEILFSPNEIIFKQQELDDGAVYYIVKGSVQLLYESRTGDEKEYVFQELHKKQYFGEISFITGQVRGATAKACDFCRLYKIKRQHFLEMIRHNNNDYENFQMVKEAVTLKNNLKFASIRCYQCNQGDHLSNKCPKTQLTLTKQIIFLKHNYSVSSLTRSEHKRRKKDIQYRTLLKLNMIQEIMYNFMNNPDHQQDLLKLEQEFFRVEDELINDEISSSESSSSETETQKTSKSQLSIISTAKENSDLDSFGGQQQQQLSVNKINRRKSSIFVGSNSRGSVIYDNKGQQINTKQQNLNPIPEHDQEHQKKTQQNLQPLSTYNLIALEPNILVLESSNPLPPKHTRKNQVNKDDLQQFQHQVQFVTQNTDDHHLSADQKDINIKRGSVLAQSISLNDKQLQQLISMGRKEKRNHSQKIHSKEKKEKETQIKHRKALQRRNDPRKSMSANAQNGLLQIPSSLNPIVNHANANPYQASNLANSYTLGSNLIQNNFHKQFTTQTTNGQEKSFHYLTIEDLNKKFDKLYNFKIYYPHNNSTEVIPKYSAIIQKNIDKLVSRQFFKLQILKKNPKKIGISKNNIQFPKEFSQNQISVPQTRNNNKKLTFQPQIQSKMKPQTDKPEKCNFSMKNLNLVKTQEII</sequence>
<keyword evidence="3 9" id="KW-0812">Transmembrane</keyword>
<dbReference type="Pfam" id="PF00027">
    <property type="entry name" value="cNMP_binding"/>
    <property type="match status" value="1"/>
</dbReference>
<dbReference type="InterPro" id="IPR014710">
    <property type="entry name" value="RmlC-like_jellyroll"/>
</dbReference>
<dbReference type="GO" id="GO:0003254">
    <property type="term" value="P:regulation of membrane depolarization"/>
    <property type="evidence" value="ECO:0007669"/>
    <property type="project" value="TreeGrafter"/>
</dbReference>
<dbReference type="GO" id="GO:0008270">
    <property type="term" value="F:zinc ion binding"/>
    <property type="evidence" value="ECO:0007669"/>
    <property type="project" value="UniProtKB-KW"/>
</dbReference>
<keyword evidence="2" id="KW-0813">Transport</keyword>
<accession>Q236Z2</accession>
<feature type="transmembrane region" description="Helical" evidence="9">
    <location>
        <begin position="283"/>
        <end position="305"/>
    </location>
</feature>
<gene>
    <name evidence="12" type="ORF">TTHERM_00083570</name>
</gene>
<dbReference type="PROSITE" id="PS50158">
    <property type="entry name" value="ZF_CCHC"/>
    <property type="match status" value="1"/>
</dbReference>
<evidence type="ECO:0000313" key="12">
    <source>
        <dbReference type="EMBL" id="EAR92358.2"/>
    </source>
</evidence>
<dbReference type="AlphaFoldDB" id="Q236Z2"/>
<feature type="compositionally biased region" description="Basic residues" evidence="8">
    <location>
        <begin position="1027"/>
        <end position="1039"/>
    </location>
</feature>
<feature type="region of interest" description="Disordered" evidence="8">
    <location>
        <begin position="834"/>
        <end position="855"/>
    </location>
</feature>
<feature type="transmembrane region" description="Helical" evidence="9">
    <location>
        <begin position="357"/>
        <end position="374"/>
    </location>
</feature>
<feature type="domain" description="CCHC-type" evidence="11">
    <location>
        <begin position="739"/>
        <end position="755"/>
    </location>
</feature>
<dbReference type="EMBL" id="GG662749">
    <property type="protein sequence ID" value="EAR92358.2"/>
    <property type="molecule type" value="Genomic_DNA"/>
</dbReference>
<evidence type="ECO:0000256" key="3">
    <source>
        <dbReference type="ARBA" id="ARBA00022692"/>
    </source>
</evidence>
<evidence type="ECO:0000256" key="2">
    <source>
        <dbReference type="ARBA" id="ARBA00022448"/>
    </source>
</evidence>
<evidence type="ECO:0000256" key="6">
    <source>
        <dbReference type="ARBA" id="ARBA00023136"/>
    </source>
</evidence>
<evidence type="ECO:0000256" key="1">
    <source>
        <dbReference type="ARBA" id="ARBA00004141"/>
    </source>
</evidence>
<dbReference type="InterPro" id="IPR051413">
    <property type="entry name" value="K/Na_HCN_channel"/>
</dbReference>